<gene>
    <name evidence="1" type="ORF">ACFSKK_24630</name>
</gene>
<dbReference type="Proteomes" id="UP001597318">
    <property type="component" value="Unassembled WGS sequence"/>
</dbReference>
<proteinExistence type="predicted"/>
<evidence type="ECO:0000313" key="1">
    <source>
        <dbReference type="EMBL" id="MFD2216860.1"/>
    </source>
</evidence>
<dbReference type="RefSeq" id="WP_247343145.1">
    <property type="nucleotide sequence ID" value="NZ_CP095550.1"/>
</dbReference>
<dbReference type="EMBL" id="JBHUIK010000009">
    <property type="protein sequence ID" value="MFD2216860.1"/>
    <property type="molecule type" value="Genomic_DNA"/>
</dbReference>
<name>A0ABW5C4T2_9BACI</name>
<organism evidence="1 2">
    <name type="scientific">Metabacillus endolithicus</name>
    <dbReference type="NCBI Taxonomy" id="1535204"/>
    <lineage>
        <taxon>Bacteria</taxon>
        <taxon>Bacillati</taxon>
        <taxon>Bacillota</taxon>
        <taxon>Bacilli</taxon>
        <taxon>Bacillales</taxon>
        <taxon>Bacillaceae</taxon>
        <taxon>Metabacillus</taxon>
    </lineage>
</organism>
<comment type="caution">
    <text evidence="1">The sequence shown here is derived from an EMBL/GenBank/DDBJ whole genome shotgun (WGS) entry which is preliminary data.</text>
</comment>
<reference evidence="2" key="1">
    <citation type="journal article" date="2019" name="Int. J. Syst. Evol. Microbiol.">
        <title>The Global Catalogue of Microorganisms (GCM) 10K type strain sequencing project: providing services to taxonomists for standard genome sequencing and annotation.</title>
        <authorList>
            <consortium name="The Broad Institute Genomics Platform"/>
            <consortium name="The Broad Institute Genome Sequencing Center for Infectious Disease"/>
            <person name="Wu L."/>
            <person name="Ma J."/>
        </authorList>
    </citation>
    <scope>NUCLEOTIDE SEQUENCE [LARGE SCALE GENOMIC DNA]</scope>
    <source>
        <strain evidence="2">CGMCC 1.15474</strain>
    </source>
</reference>
<evidence type="ECO:0008006" key="3">
    <source>
        <dbReference type="Google" id="ProtNLM"/>
    </source>
</evidence>
<accession>A0ABW5C4T2</accession>
<evidence type="ECO:0000313" key="2">
    <source>
        <dbReference type="Proteomes" id="UP001597318"/>
    </source>
</evidence>
<protein>
    <recommendedName>
        <fullName evidence="3">DUF1540 domain-containing protein</fullName>
    </recommendedName>
</protein>
<keyword evidence="2" id="KW-1185">Reference proteome</keyword>
<sequence>MCGNYRDSKDDEKGKNAAIIQNSGNSKNCINVYADSKAKQNSIVKAKADQEQEQEQEIDF</sequence>